<dbReference type="STRING" id="294747.C5M5Y3"/>
<dbReference type="eggNOG" id="ENOG502R8HV">
    <property type="taxonomic scope" value="Eukaryota"/>
</dbReference>
<evidence type="ECO:0000256" key="1">
    <source>
        <dbReference type="ARBA" id="ARBA00023242"/>
    </source>
</evidence>
<evidence type="ECO:0000259" key="3">
    <source>
        <dbReference type="Pfam" id="PF10297"/>
    </source>
</evidence>
<feature type="region of interest" description="Disordered" evidence="2">
    <location>
        <begin position="1"/>
        <end position="307"/>
    </location>
</feature>
<feature type="compositionally biased region" description="Polar residues" evidence="2">
    <location>
        <begin position="167"/>
        <end position="194"/>
    </location>
</feature>
<feature type="compositionally biased region" description="Basic and acidic residues" evidence="2">
    <location>
        <begin position="1"/>
        <end position="10"/>
    </location>
</feature>
<feature type="region of interest" description="Disordered" evidence="2">
    <location>
        <begin position="571"/>
        <end position="590"/>
    </location>
</feature>
<gene>
    <name evidence="4" type="ORF">CTRG_01264</name>
</gene>
<feature type="compositionally biased region" description="Low complexity" evidence="2">
    <location>
        <begin position="571"/>
        <end position="587"/>
    </location>
</feature>
<feature type="compositionally biased region" description="Low complexity" evidence="2">
    <location>
        <begin position="241"/>
        <end position="288"/>
    </location>
</feature>
<dbReference type="VEuPathDB" id="FungiDB:CTRG_01264"/>
<dbReference type="Pfam" id="PF10297">
    <property type="entry name" value="Hap4_Hap_bind"/>
    <property type="match status" value="1"/>
</dbReference>
<feature type="compositionally biased region" description="Polar residues" evidence="2">
    <location>
        <begin position="145"/>
        <end position="158"/>
    </location>
</feature>
<dbReference type="GO" id="GO:0006355">
    <property type="term" value="P:regulation of DNA-templated transcription"/>
    <property type="evidence" value="ECO:0007669"/>
    <property type="project" value="InterPro"/>
</dbReference>
<dbReference type="EMBL" id="GG692396">
    <property type="protein sequence ID" value="EER34403.1"/>
    <property type="molecule type" value="Genomic_DNA"/>
</dbReference>
<feature type="region of interest" description="Disordered" evidence="2">
    <location>
        <begin position="646"/>
        <end position="671"/>
    </location>
</feature>
<dbReference type="HOGENOM" id="CLU_360987_0_0_1"/>
<sequence>MNTPPIEKDNPSPSKPPPPAAASASAPSAPPPTSSQSSVGKNIPLTPKPPIKAVQSNQPSGSGINTHNKVLSANAKPQQNPSPHPNQPLKQGTPLKLQPHNKSSALHPQGNNKQPLHSIKPRSTMHPIAPKYHKIQPAIAPKPISSANNKNSQSQPSKFNPIPTGKLSLSINSSTLAKNGTGNKNDCSSLNTSRKWVLPPRPRPGRKPTHENGANPEHDKKSKSNGTSVTKKKPKCKKDSSSITPDLLSTPSPSTTTTTTTATTTPSSKSLSSTPSTSKKSSLSATPTIPESSGSIPNEPIVPEIPIPTIDVDPKTQLLEMKMSYLSKLKEQELIRNYVEILTNQIKELSFIQNGVITFDALKSNIKYNNKTPSTLTTSSTTNATNAKYDQLEAINNLNDLNKYLNYLTKSSNIINSVKKKKNVLEGADSDSIDNQIDHYLEIRNKFKSVKRMDVLNFKNFNQLGIPVQANIPSPPIDNGPSNDEIFKNNDITSIFSGTTFHDDMNSDAEKFVPDLLKPIKASNLFQDLQSQQQRQRQASQVSAQLQLQPPQETDLQLQTETIEESISSASLLSNTSMPPTSTNSNLGGSDSLNKFLDDDYDNIDGFFMDEHDFLNRLVLNDNVNMDQVQDQEVYGAVEIHGSPSLNNNNINTTTSISNGNNDNNNEKKNGNDMMIKKKKLKLNCGFCTGDTPCLCFDTLVADK</sequence>
<feature type="compositionally biased region" description="Polar residues" evidence="2">
    <location>
        <begin position="54"/>
        <end position="71"/>
    </location>
</feature>
<proteinExistence type="predicted"/>
<evidence type="ECO:0000313" key="4">
    <source>
        <dbReference type="EMBL" id="EER34403.1"/>
    </source>
</evidence>
<protein>
    <recommendedName>
        <fullName evidence="3">Hap4 transcription factor heteromerisation domain-containing protein</fullName>
    </recommendedName>
</protein>
<reference evidence="4 5" key="1">
    <citation type="journal article" date="2009" name="Nature">
        <title>Evolution of pathogenicity and sexual reproduction in eight Candida genomes.</title>
        <authorList>
            <person name="Butler G."/>
            <person name="Rasmussen M.D."/>
            <person name="Lin M.F."/>
            <person name="Santos M.A."/>
            <person name="Sakthikumar S."/>
            <person name="Munro C.A."/>
            <person name="Rheinbay E."/>
            <person name="Grabherr M."/>
            <person name="Forche A."/>
            <person name="Reedy J.L."/>
            <person name="Agrafioti I."/>
            <person name="Arnaud M.B."/>
            <person name="Bates S."/>
            <person name="Brown A.J."/>
            <person name="Brunke S."/>
            <person name="Costanzo M.C."/>
            <person name="Fitzpatrick D.A."/>
            <person name="de Groot P.W."/>
            <person name="Harris D."/>
            <person name="Hoyer L.L."/>
            <person name="Hube B."/>
            <person name="Klis F.M."/>
            <person name="Kodira C."/>
            <person name="Lennard N."/>
            <person name="Logue M.E."/>
            <person name="Martin R."/>
            <person name="Neiman A.M."/>
            <person name="Nikolaou E."/>
            <person name="Quail M.A."/>
            <person name="Quinn J."/>
            <person name="Santos M.C."/>
            <person name="Schmitzberger F.F."/>
            <person name="Sherlock G."/>
            <person name="Shah P."/>
            <person name="Silverstein K.A."/>
            <person name="Skrzypek M.S."/>
            <person name="Soll D."/>
            <person name="Staggs R."/>
            <person name="Stansfield I."/>
            <person name="Stumpf M.P."/>
            <person name="Sudbery P.E."/>
            <person name="Srikantha T."/>
            <person name="Zeng Q."/>
            <person name="Berman J."/>
            <person name="Berriman M."/>
            <person name="Heitman J."/>
            <person name="Gow N.A."/>
            <person name="Lorenz M.C."/>
            <person name="Birren B.W."/>
            <person name="Kellis M."/>
            <person name="Cuomo C.A."/>
        </authorList>
    </citation>
    <scope>NUCLEOTIDE SEQUENCE [LARGE SCALE GENOMIC DNA]</scope>
    <source>
        <strain evidence="5">ATCC MYA-3404 / T1</strain>
    </source>
</reference>
<accession>C5M5Y3</accession>
<name>C5M5Y3_CANTT</name>
<feature type="compositionally biased region" description="Low complexity" evidence="2">
    <location>
        <begin position="296"/>
        <end position="307"/>
    </location>
</feature>
<feature type="domain" description="Hap4 transcription factor heteromerisation" evidence="3">
    <location>
        <begin position="192"/>
        <end position="208"/>
    </location>
</feature>
<evidence type="ECO:0000313" key="5">
    <source>
        <dbReference type="Proteomes" id="UP000002037"/>
    </source>
</evidence>
<dbReference type="GeneID" id="8297536"/>
<keyword evidence="1" id="KW-0539">Nucleus</keyword>
<dbReference type="KEGG" id="ctp:CTRG_01264"/>
<dbReference type="AlphaFoldDB" id="C5M5Y3"/>
<feature type="compositionally biased region" description="Low complexity" evidence="2">
    <location>
        <begin position="647"/>
        <end position="664"/>
    </location>
</feature>
<dbReference type="Proteomes" id="UP000002037">
    <property type="component" value="Unassembled WGS sequence"/>
</dbReference>
<dbReference type="InterPro" id="IPR018287">
    <property type="entry name" value="Hap4_TF_heteromerisation"/>
</dbReference>
<feature type="compositionally biased region" description="Polar residues" evidence="2">
    <location>
        <begin position="100"/>
        <end position="115"/>
    </location>
</feature>
<organism evidence="4 5">
    <name type="scientific">Candida tropicalis (strain ATCC MYA-3404 / T1)</name>
    <name type="common">Yeast</name>
    <dbReference type="NCBI Taxonomy" id="294747"/>
    <lineage>
        <taxon>Eukaryota</taxon>
        <taxon>Fungi</taxon>
        <taxon>Dikarya</taxon>
        <taxon>Ascomycota</taxon>
        <taxon>Saccharomycotina</taxon>
        <taxon>Pichiomycetes</taxon>
        <taxon>Debaryomycetaceae</taxon>
        <taxon>Candida/Lodderomyces clade</taxon>
        <taxon>Candida</taxon>
    </lineage>
</organism>
<keyword evidence="5" id="KW-1185">Reference proteome</keyword>
<dbReference type="GO" id="GO:0005634">
    <property type="term" value="C:nucleus"/>
    <property type="evidence" value="ECO:0007669"/>
    <property type="project" value="InterPro"/>
</dbReference>
<dbReference type="RefSeq" id="XP_002546958.1">
    <property type="nucleotide sequence ID" value="XM_002546912.1"/>
</dbReference>
<feature type="region of interest" description="Disordered" evidence="2">
    <location>
        <begin position="531"/>
        <end position="554"/>
    </location>
</feature>
<evidence type="ECO:0000256" key="2">
    <source>
        <dbReference type="SAM" id="MobiDB-lite"/>
    </source>
</evidence>
<dbReference type="OrthoDB" id="5374328at2759"/>